<evidence type="ECO:0000256" key="1">
    <source>
        <dbReference type="ARBA" id="ARBA00006787"/>
    </source>
</evidence>
<dbReference type="EMBL" id="JBJQOH010000007">
    <property type="protein sequence ID" value="KAL3681176.1"/>
    <property type="molecule type" value="Genomic_DNA"/>
</dbReference>
<comment type="caution">
    <text evidence="6">The sequence shown here is derived from an EMBL/GenBank/DDBJ whole genome shotgun (WGS) entry which is preliminary data.</text>
</comment>
<dbReference type="PANTHER" id="PTHR10543:SF142">
    <property type="entry name" value="OS06G0162550 PROTEIN"/>
    <property type="match status" value="1"/>
</dbReference>
<name>A0ABD3GTP4_9MARC</name>
<gene>
    <name evidence="6" type="ORF">R1sor_024132</name>
</gene>
<reference evidence="6 7" key="1">
    <citation type="submission" date="2024-09" db="EMBL/GenBank/DDBJ databases">
        <title>Chromosome-scale assembly of Riccia sorocarpa.</title>
        <authorList>
            <person name="Paukszto L."/>
        </authorList>
    </citation>
    <scope>NUCLEOTIDE SEQUENCE [LARGE SCALE GENOMIC DNA]</scope>
    <source>
        <strain evidence="6">LP-2024</strain>
        <tissue evidence="6">Aerial parts of the thallus</tissue>
    </source>
</reference>
<dbReference type="PANTHER" id="PTHR10543">
    <property type="entry name" value="BETA-CAROTENE DIOXYGENASE"/>
    <property type="match status" value="1"/>
</dbReference>
<evidence type="ECO:0000256" key="3">
    <source>
        <dbReference type="ARBA" id="ARBA00022964"/>
    </source>
</evidence>
<accession>A0ABD3GTP4</accession>
<feature type="binding site" evidence="5">
    <location>
        <position position="289"/>
    </location>
    <ligand>
        <name>Fe cation</name>
        <dbReference type="ChEBI" id="CHEBI:24875"/>
        <note>catalytic</note>
    </ligand>
</feature>
<evidence type="ECO:0000256" key="4">
    <source>
        <dbReference type="ARBA" id="ARBA00023004"/>
    </source>
</evidence>
<evidence type="ECO:0000313" key="7">
    <source>
        <dbReference type="Proteomes" id="UP001633002"/>
    </source>
</evidence>
<dbReference type="InterPro" id="IPR004294">
    <property type="entry name" value="Carotenoid_Oase"/>
</dbReference>
<comment type="similarity">
    <text evidence="1">Belongs to the carotenoid oxygenase family.</text>
</comment>
<keyword evidence="2 5" id="KW-0479">Metal-binding</keyword>
<keyword evidence="7" id="KW-1185">Reference proteome</keyword>
<evidence type="ECO:0000256" key="2">
    <source>
        <dbReference type="ARBA" id="ARBA00022723"/>
    </source>
</evidence>
<dbReference type="Proteomes" id="UP001633002">
    <property type="component" value="Unassembled WGS sequence"/>
</dbReference>
<keyword evidence="3" id="KW-0560">Oxidoreductase</keyword>
<comment type="cofactor">
    <cofactor evidence="5">
        <name>Fe(2+)</name>
        <dbReference type="ChEBI" id="CHEBI:29033"/>
    </cofactor>
    <text evidence="5">Binds 1 Fe(2+) ion per subunit.</text>
</comment>
<protein>
    <submittedName>
        <fullName evidence="6">Uncharacterized protein</fullName>
    </submittedName>
</protein>
<evidence type="ECO:0000256" key="5">
    <source>
        <dbReference type="PIRSR" id="PIRSR604294-1"/>
    </source>
</evidence>
<dbReference type="GO" id="GO:0051213">
    <property type="term" value="F:dioxygenase activity"/>
    <property type="evidence" value="ECO:0007669"/>
    <property type="project" value="UniProtKB-KW"/>
</dbReference>
<organism evidence="6 7">
    <name type="scientific">Riccia sorocarpa</name>
    <dbReference type="NCBI Taxonomy" id="122646"/>
    <lineage>
        <taxon>Eukaryota</taxon>
        <taxon>Viridiplantae</taxon>
        <taxon>Streptophyta</taxon>
        <taxon>Embryophyta</taxon>
        <taxon>Marchantiophyta</taxon>
        <taxon>Marchantiopsida</taxon>
        <taxon>Marchantiidae</taxon>
        <taxon>Marchantiales</taxon>
        <taxon>Ricciaceae</taxon>
        <taxon>Riccia</taxon>
    </lineage>
</organism>
<dbReference type="Pfam" id="PF03055">
    <property type="entry name" value="RPE65"/>
    <property type="match status" value="1"/>
</dbReference>
<dbReference type="AlphaFoldDB" id="A0ABD3GTP4"/>
<sequence>MISPRYITLSVVEIQERHDDTVLELDGRPGSRNGAPGSVARSFATSLFEFLQYTPLEEEKPYTLNSTASLDEIGEKVPVELISEQVNQSPRKSFEYRPNPLFGGKSYKSRLGITRHHWSEGDGMFHTVYFDKSGDEFSLFYKNKDVETEAYLIENKEGRPVVLATAECSTSTLLVNIFLNQLRFGFLTRPTSNTAVWSHNGRVFAAAEGNLSYEIDISDLRTLGKFSCKGAWPLDNFIAHSKIDPVTNELIFQGMSMKKPYTLVGVISADGETLVHTVGVNNERQTMNHDILITERYTVVMGFPLLVDIGSTFRGKPVLNFDPSSFTRFGILPRFGDSDSIRWFEVKSSLCFTLSTLMTLATRWWYMDYDQDLHSLTLTSMPIREPGTREEYLCALLIKKVVIPCLMVRSCRTFMSGAFDLKSGMQMDSSSSHIRPELSLILPPEL</sequence>
<keyword evidence="3" id="KW-0223">Dioxygenase</keyword>
<dbReference type="GO" id="GO:0046872">
    <property type="term" value="F:metal ion binding"/>
    <property type="evidence" value="ECO:0007669"/>
    <property type="project" value="UniProtKB-KW"/>
</dbReference>
<keyword evidence="4 5" id="KW-0408">Iron</keyword>
<feature type="binding site" evidence="5">
    <location>
        <position position="240"/>
    </location>
    <ligand>
        <name>Fe cation</name>
        <dbReference type="ChEBI" id="CHEBI:24875"/>
        <note>catalytic</note>
    </ligand>
</feature>
<evidence type="ECO:0000313" key="6">
    <source>
        <dbReference type="EMBL" id="KAL3681176.1"/>
    </source>
</evidence>
<proteinExistence type="inferred from homology"/>